<sequence>MDYNTSAFAGSSSKSKSKFRPSRSALSKASNASHSPPVPKPSNSISNPNKRKGKEKVVIEVSSDEDELPVPPSSKARKTTHDDSGEIARLQKMLKRVEVLAVEKEKKLKEEIAHLQREVSIYKEDKINLNFNDVSCAILPCGLPMF</sequence>
<feature type="coiled-coil region" evidence="1">
    <location>
        <begin position="87"/>
        <end position="125"/>
    </location>
</feature>
<name>A0A8H5CE52_9AGAR</name>
<accession>A0A8H5CE52</accession>
<evidence type="ECO:0000313" key="3">
    <source>
        <dbReference type="EMBL" id="KAF5340140.1"/>
    </source>
</evidence>
<keyword evidence="1" id="KW-0175">Coiled coil</keyword>
<keyword evidence="4" id="KW-1185">Reference proteome</keyword>
<dbReference type="EMBL" id="JAACJM010000178">
    <property type="protein sequence ID" value="KAF5340140.1"/>
    <property type="molecule type" value="Genomic_DNA"/>
</dbReference>
<reference evidence="3 4" key="1">
    <citation type="journal article" date="2020" name="ISME J.">
        <title>Uncovering the hidden diversity of litter-decomposition mechanisms in mushroom-forming fungi.</title>
        <authorList>
            <person name="Floudas D."/>
            <person name="Bentzer J."/>
            <person name="Ahren D."/>
            <person name="Johansson T."/>
            <person name="Persson P."/>
            <person name="Tunlid A."/>
        </authorList>
    </citation>
    <scope>NUCLEOTIDE SEQUENCE [LARGE SCALE GENOMIC DNA]</scope>
    <source>
        <strain evidence="3 4">CBS 291.85</strain>
    </source>
</reference>
<evidence type="ECO:0000313" key="4">
    <source>
        <dbReference type="Proteomes" id="UP000559256"/>
    </source>
</evidence>
<proteinExistence type="predicted"/>
<comment type="caution">
    <text evidence="3">The sequence shown here is derived from an EMBL/GenBank/DDBJ whole genome shotgun (WGS) entry which is preliminary data.</text>
</comment>
<gene>
    <name evidence="3" type="ORF">D9758_016862</name>
</gene>
<protein>
    <submittedName>
        <fullName evidence="3">Uncharacterized protein</fullName>
    </submittedName>
</protein>
<organism evidence="3 4">
    <name type="scientific">Tetrapyrgos nigripes</name>
    <dbReference type="NCBI Taxonomy" id="182062"/>
    <lineage>
        <taxon>Eukaryota</taxon>
        <taxon>Fungi</taxon>
        <taxon>Dikarya</taxon>
        <taxon>Basidiomycota</taxon>
        <taxon>Agaricomycotina</taxon>
        <taxon>Agaricomycetes</taxon>
        <taxon>Agaricomycetidae</taxon>
        <taxon>Agaricales</taxon>
        <taxon>Marasmiineae</taxon>
        <taxon>Marasmiaceae</taxon>
        <taxon>Tetrapyrgos</taxon>
    </lineage>
</organism>
<evidence type="ECO:0000256" key="2">
    <source>
        <dbReference type="SAM" id="MobiDB-lite"/>
    </source>
</evidence>
<dbReference type="AlphaFoldDB" id="A0A8H5CE52"/>
<feature type="region of interest" description="Disordered" evidence="2">
    <location>
        <begin position="1"/>
        <end position="85"/>
    </location>
</feature>
<dbReference type="Proteomes" id="UP000559256">
    <property type="component" value="Unassembled WGS sequence"/>
</dbReference>
<evidence type="ECO:0000256" key="1">
    <source>
        <dbReference type="SAM" id="Coils"/>
    </source>
</evidence>
<feature type="compositionally biased region" description="Low complexity" evidence="2">
    <location>
        <begin position="1"/>
        <end position="14"/>
    </location>
</feature>